<dbReference type="EMBL" id="JAUSUT010000001">
    <property type="protein sequence ID" value="MDQ0382603.1"/>
    <property type="molecule type" value="Genomic_DNA"/>
</dbReference>
<proteinExistence type="predicted"/>
<protein>
    <submittedName>
        <fullName evidence="6">Mn2+ efflux pump MntP</fullName>
    </submittedName>
</protein>
<evidence type="ECO:0000256" key="3">
    <source>
        <dbReference type="ARBA" id="ARBA00022989"/>
    </source>
</evidence>
<evidence type="ECO:0000313" key="6">
    <source>
        <dbReference type="EMBL" id="MDQ0382603.1"/>
    </source>
</evidence>
<evidence type="ECO:0000256" key="1">
    <source>
        <dbReference type="ARBA" id="ARBA00022475"/>
    </source>
</evidence>
<accession>A0ABU0F539</accession>
<evidence type="ECO:0000256" key="4">
    <source>
        <dbReference type="ARBA" id="ARBA00023136"/>
    </source>
</evidence>
<reference evidence="6 7" key="1">
    <citation type="submission" date="2023-07" db="EMBL/GenBank/DDBJ databases">
        <title>Sequencing the genomes of 1000 actinobacteria strains.</title>
        <authorList>
            <person name="Klenk H.-P."/>
        </authorList>
    </citation>
    <scope>NUCLEOTIDE SEQUENCE [LARGE SCALE GENOMIC DNA]</scope>
    <source>
        <strain evidence="6 7">DSM 45805</strain>
    </source>
</reference>
<evidence type="ECO:0000313" key="7">
    <source>
        <dbReference type="Proteomes" id="UP001229651"/>
    </source>
</evidence>
<feature type="transmembrane region" description="Helical" evidence="5">
    <location>
        <begin position="159"/>
        <end position="177"/>
    </location>
</feature>
<dbReference type="Proteomes" id="UP001229651">
    <property type="component" value="Unassembled WGS sequence"/>
</dbReference>
<gene>
    <name evidence="6" type="ORF">FB470_006597</name>
</gene>
<feature type="transmembrane region" description="Helical" evidence="5">
    <location>
        <begin position="37"/>
        <end position="56"/>
    </location>
</feature>
<keyword evidence="2 5" id="KW-0812">Transmembrane</keyword>
<dbReference type="PANTHER" id="PTHR35529:SF1">
    <property type="entry name" value="MANGANESE EFFLUX PUMP MNTP-RELATED"/>
    <property type="match status" value="1"/>
</dbReference>
<organism evidence="6 7">
    <name type="scientific">Amycolatopsis thermophila</name>
    <dbReference type="NCBI Taxonomy" id="206084"/>
    <lineage>
        <taxon>Bacteria</taxon>
        <taxon>Bacillati</taxon>
        <taxon>Actinomycetota</taxon>
        <taxon>Actinomycetes</taxon>
        <taxon>Pseudonocardiales</taxon>
        <taxon>Pseudonocardiaceae</taxon>
        <taxon>Amycolatopsis</taxon>
    </lineage>
</organism>
<feature type="transmembrane region" description="Helical" evidence="5">
    <location>
        <begin position="126"/>
        <end position="147"/>
    </location>
</feature>
<evidence type="ECO:0000256" key="5">
    <source>
        <dbReference type="SAM" id="Phobius"/>
    </source>
</evidence>
<dbReference type="RefSeq" id="WP_306997930.1">
    <property type="nucleotide sequence ID" value="NZ_JAUSUT010000001.1"/>
</dbReference>
<keyword evidence="3 5" id="KW-1133">Transmembrane helix</keyword>
<dbReference type="Pfam" id="PF02659">
    <property type="entry name" value="Mntp"/>
    <property type="match status" value="1"/>
</dbReference>
<feature type="transmembrane region" description="Helical" evidence="5">
    <location>
        <begin position="68"/>
        <end position="86"/>
    </location>
</feature>
<evidence type="ECO:0000256" key="2">
    <source>
        <dbReference type="ARBA" id="ARBA00022692"/>
    </source>
</evidence>
<dbReference type="PANTHER" id="PTHR35529">
    <property type="entry name" value="MANGANESE EFFLUX PUMP MNTP-RELATED"/>
    <property type="match status" value="1"/>
</dbReference>
<dbReference type="InterPro" id="IPR003810">
    <property type="entry name" value="Mntp/YtaF"/>
</dbReference>
<name>A0ABU0F539_9PSEU</name>
<keyword evidence="1" id="KW-1003">Cell membrane</keyword>
<keyword evidence="7" id="KW-1185">Reference proteome</keyword>
<comment type="caution">
    <text evidence="6">The sequence shown here is derived from an EMBL/GenBank/DDBJ whole genome shotgun (WGS) entry which is preliminary data.</text>
</comment>
<feature type="transmembrane region" description="Helical" evidence="5">
    <location>
        <begin position="98"/>
        <end position="120"/>
    </location>
</feature>
<sequence>MIWEVLALGFVLSLDNFRVSIALGTVPFGLKRAVQVALAFGLWDAVMPLAGLLVGHQIGESVGDVADVLGAAALGAYGVYLVISALRKPAPDEVDHPWALFGIPLTLSLDNLFAGASLGILGLSPWISATVFGAITAVLSLIGLQVGRAAARLIRIRSDLVSGVTLIIAAAALPLVFGG</sequence>
<keyword evidence="4 5" id="KW-0472">Membrane</keyword>